<dbReference type="STRING" id="7217.B3M592"/>
<organism evidence="6 7">
    <name type="scientific">Drosophila ananassae</name>
    <name type="common">Fruit fly</name>
    <dbReference type="NCBI Taxonomy" id="7217"/>
    <lineage>
        <taxon>Eukaryota</taxon>
        <taxon>Metazoa</taxon>
        <taxon>Ecdysozoa</taxon>
        <taxon>Arthropoda</taxon>
        <taxon>Hexapoda</taxon>
        <taxon>Insecta</taxon>
        <taxon>Pterygota</taxon>
        <taxon>Neoptera</taxon>
        <taxon>Endopterygota</taxon>
        <taxon>Diptera</taxon>
        <taxon>Brachycera</taxon>
        <taxon>Muscomorpha</taxon>
        <taxon>Ephydroidea</taxon>
        <taxon>Drosophilidae</taxon>
        <taxon>Drosophila</taxon>
        <taxon>Sophophora</taxon>
    </lineage>
</organism>
<feature type="transmembrane region" description="Helical" evidence="5">
    <location>
        <begin position="210"/>
        <end position="226"/>
    </location>
</feature>
<dbReference type="AlphaFoldDB" id="B3M592"/>
<dbReference type="GO" id="GO:0022857">
    <property type="term" value="F:transmembrane transporter activity"/>
    <property type="evidence" value="ECO:0007669"/>
    <property type="project" value="InterPro"/>
</dbReference>
<dbReference type="eggNOG" id="KOG0254">
    <property type="taxonomic scope" value="Eukaryota"/>
</dbReference>
<dbReference type="InterPro" id="IPR005828">
    <property type="entry name" value="MFS_sugar_transport-like"/>
</dbReference>
<dbReference type="Pfam" id="PF00083">
    <property type="entry name" value="Sugar_tr"/>
    <property type="match status" value="1"/>
</dbReference>
<dbReference type="OrthoDB" id="6612291at2759"/>
<evidence type="ECO:0008006" key="8">
    <source>
        <dbReference type="Google" id="ProtNLM"/>
    </source>
</evidence>
<feature type="transmembrane region" description="Helical" evidence="5">
    <location>
        <begin position="350"/>
        <end position="371"/>
    </location>
</feature>
<dbReference type="PANTHER" id="PTHR23529:SF2">
    <property type="entry name" value="GH19118P-RELATED"/>
    <property type="match status" value="1"/>
</dbReference>
<dbReference type="InParanoid" id="B3M592"/>
<feature type="transmembrane region" description="Helical" evidence="5">
    <location>
        <begin position="88"/>
        <end position="107"/>
    </location>
</feature>
<dbReference type="HOGENOM" id="CLU_037253_0_0_1"/>
<feature type="transmembrane region" description="Helical" evidence="5">
    <location>
        <begin position="293"/>
        <end position="313"/>
    </location>
</feature>
<name>B3M592_DROAN</name>
<evidence type="ECO:0000313" key="7">
    <source>
        <dbReference type="Proteomes" id="UP000007801"/>
    </source>
</evidence>
<dbReference type="Proteomes" id="UP000007801">
    <property type="component" value="Unassembled WGS sequence"/>
</dbReference>
<feature type="transmembrane region" description="Helical" evidence="5">
    <location>
        <begin position="383"/>
        <end position="406"/>
    </location>
</feature>
<evidence type="ECO:0000256" key="2">
    <source>
        <dbReference type="ARBA" id="ARBA00022692"/>
    </source>
</evidence>
<dbReference type="InterPro" id="IPR036259">
    <property type="entry name" value="MFS_trans_sf"/>
</dbReference>
<evidence type="ECO:0000313" key="6">
    <source>
        <dbReference type="EMBL" id="EDV40597.1"/>
    </source>
</evidence>
<protein>
    <recommendedName>
        <fullName evidence="8">Major facilitator superfamily (MFS) profile domain-containing protein</fullName>
    </recommendedName>
</protein>
<keyword evidence="4 5" id="KW-0472">Membrane</keyword>
<evidence type="ECO:0000256" key="3">
    <source>
        <dbReference type="ARBA" id="ARBA00022989"/>
    </source>
</evidence>
<keyword evidence="3 5" id="KW-1133">Transmembrane helix</keyword>
<evidence type="ECO:0000256" key="5">
    <source>
        <dbReference type="SAM" id="Phobius"/>
    </source>
</evidence>
<dbReference type="OMA" id="YAMSTSM"/>
<feature type="transmembrane region" description="Helical" evidence="5">
    <location>
        <begin position="450"/>
        <end position="470"/>
    </location>
</feature>
<dbReference type="PhylomeDB" id="B3M592"/>
<keyword evidence="2 5" id="KW-0812">Transmembrane</keyword>
<evidence type="ECO:0000256" key="1">
    <source>
        <dbReference type="ARBA" id="ARBA00004370"/>
    </source>
</evidence>
<dbReference type="GeneID" id="6506483"/>
<feature type="transmembrane region" description="Helical" evidence="5">
    <location>
        <begin position="418"/>
        <end position="438"/>
    </location>
</feature>
<dbReference type="GO" id="GO:0016020">
    <property type="term" value="C:membrane"/>
    <property type="evidence" value="ECO:0007669"/>
    <property type="project" value="UniProtKB-SubCell"/>
</dbReference>
<reference evidence="6 7" key="1">
    <citation type="journal article" date="2007" name="Nature">
        <title>Evolution of genes and genomes on the Drosophila phylogeny.</title>
        <authorList>
            <consortium name="Drosophila 12 Genomes Consortium"/>
            <person name="Clark A.G."/>
            <person name="Eisen M.B."/>
            <person name="Smith D.R."/>
            <person name="Bergman C.M."/>
            <person name="Oliver B."/>
            <person name="Markow T.A."/>
            <person name="Kaufman T.C."/>
            <person name="Kellis M."/>
            <person name="Gelbart W."/>
            <person name="Iyer V.N."/>
            <person name="Pollard D.A."/>
            <person name="Sackton T.B."/>
            <person name="Larracuente A.M."/>
            <person name="Singh N.D."/>
            <person name="Abad J.P."/>
            <person name="Abt D.N."/>
            <person name="Adryan B."/>
            <person name="Aguade M."/>
            <person name="Akashi H."/>
            <person name="Anderson W.W."/>
            <person name="Aquadro C.F."/>
            <person name="Ardell D.H."/>
            <person name="Arguello R."/>
            <person name="Artieri C.G."/>
            <person name="Barbash D.A."/>
            <person name="Barker D."/>
            <person name="Barsanti P."/>
            <person name="Batterham P."/>
            <person name="Batzoglou S."/>
            <person name="Begun D."/>
            <person name="Bhutkar A."/>
            <person name="Blanco E."/>
            <person name="Bosak S.A."/>
            <person name="Bradley R.K."/>
            <person name="Brand A.D."/>
            <person name="Brent M.R."/>
            <person name="Brooks A.N."/>
            <person name="Brown R.H."/>
            <person name="Butlin R.K."/>
            <person name="Caggese C."/>
            <person name="Calvi B.R."/>
            <person name="Bernardo de Carvalho A."/>
            <person name="Caspi A."/>
            <person name="Castrezana S."/>
            <person name="Celniker S.E."/>
            <person name="Chang J.L."/>
            <person name="Chapple C."/>
            <person name="Chatterji S."/>
            <person name="Chinwalla A."/>
            <person name="Civetta A."/>
            <person name="Clifton S.W."/>
            <person name="Comeron J.M."/>
            <person name="Costello J.C."/>
            <person name="Coyne J.A."/>
            <person name="Daub J."/>
            <person name="David R.G."/>
            <person name="Delcher A.L."/>
            <person name="Delehaunty K."/>
            <person name="Do C.B."/>
            <person name="Ebling H."/>
            <person name="Edwards K."/>
            <person name="Eickbush T."/>
            <person name="Evans J.D."/>
            <person name="Filipski A."/>
            <person name="Findeiss S."/>
            <person name="Freyhult E."/>
            <person name="Fulton L."/>
            <person name="Fulton R."/>
            <person name="Garcia A.C."/>
            <person name="Gardiner A."/>
            <person name="Garfield D.A."/>
            <person name="Garvin B.E."/>
            <person name="Gibson G."/>
            <person name="Gilbert D."/>
            <person name="Gnerre S."/>
            <person name="Godfrey J."/>
            <person name="Good R."/>
            <person name="Gotea V."/>
            <person name="Gravely B."/>
            <person name="Greenberg A.J."/>
            <person name="Griffiths-Jones S."/>
            <person name="Gross S."/>
            <person name="Guigo R."/>
            <person name="Gustafson E.A."/>
            <person name="Haerty W."/>
            <person name="Hahn M.W."/>
            <person name="Halligan D.L."/>
            <person name="Halpern A.L."/>
            <person name="Halter G.M."/>
            <person name="Han M.V."/>
            <person name="Heger A."/>
            <person name="Hillier L."/>
            <person name="Hinrichs A.S."/>
            <person name="Holmes I."/>
            <person name="Hoskins R.A."/>
            <person name="Hubisz M.J."/>
            <person name="Hultmark D."/>
            <person name="Huntley M.A."/>
            <person name="Jaffe D.B."/>
            <person name="Jagadeeshan S."/>
            <person name="Jeck W.R."/>
            <person name="Johnson J."/>
            <person name="Jones C.D."/>
            <person name="Jordan W.C."/>
            <person name="Karpen G.H."/>
            <person name="Kataoka E."/>
            <person name="Keightley P.D."/>
            <person name="Kheradpour P."/>
            <person name="Kirkness E.F."/>
            <person name="Koerich L.B."/>
            <person name="Kristiansen K."/>
            <person name="Kudrna D."/>
            <person name="Kulathinal R.J."/>
            <person name="Kumar S."/>
            <person name="Kwok R."/>
            <person name="Lander E."/>
            <person name="Langley C.H."/>
            <person name="Lapoint R."/>
            <person name="Lazzaro B.P."/>
            <person name="Lee S.J."/>
            <person name="Levesque L."/>
            <person name="Li R."/>
            <person name="Lin C.F."/>
            <person name="Lin M.F."/>
            <person name="Lindblad-Toh K."/>
            <person name="Llopart A."/>
            <person name="Long M."/>
            <person name="Low L."/>
            <person name="Lozovsky E."/>
            <person name="Lu J."/>
            <person name="Luo M."/>
            <person name="Machado C.A."/>
            <person name="Makalowski W."/>
            <person name="Marzo M."/>
            <person name="Matsuda M."/>
            <person name="Matzkin L."/>
            <person name="McAllister B."/>
            <person name="McBride C.S."/>
            <person name="McKernan B."/>
            <person name="McKernan K."/>
            <person name="Mendez-Lago M."/>
            <person name="Minx P."/>
            <person name="Mollenhauer M.U."/>
            <person name="Montooth K."/>
            <person name="Mount S.M."/>
            <person name="Mu X."/>
            <person name="Myers E."/>
            <person name="Negre B."/>
            <person name="Newfeld S."/>
            <person name="Nielsen R."/>
            <person name="Noor M.A."/>
            <person name="O'Grady P."/>
            <person name="Pachter L."/>
            <person name="Papaceit M."/>
            <person name="Parisi M.J."/>
            <person name="Parisi M."/>
            <person name="Parts L."/>
            <person name="Pedersen J.S."/>
            <person name="Pesole G."/>
            <person name="Phillippy A.M."/>
            <person name="Ponting C.P."/>
            <person name="Pop M."/>
            <person name="Porcelli D."/>
            <person name="Powell J.R."/>
            <person name="Prohaska S."/>
            <person name="Pruitt K."/>
            <person name="Puig M."/>
            <person name="Quesneville H."/>
            <person name="Ram K.R."/>
            <person name="Rand D."/>
            <person name="Rasmussen M.D."/>
            <person name="Reed L.K."/>
            <person name="Reenan R."/>
            <person name="Reily A."/>
            <person name="Remington K.A."/>
            <person name="Rieger T.T."/>
            <person name="Ritchie M.G."/>
            <person name="Robin C."/>
            <person name="Rogers Y.H."/>
            <person name="Rohde C."/>
            <person name="Rozas J."/>
            <person name="Rubenfield M.J."/>
            <person name="Ruiz A."/>
            <person name="Russo S."/>
            <person name="Salzberg S.L."/>
            <person name="Sanchez-Gracia A."/>
            <person name="Saranga D.J."/>
            <person name="Sato H."/>
            <person name="Schaeffer S.W."/>
            <person name="Schatz M.C."/>
            <person name="Schlenke T."/>
            <person name="Schwartz R."/>
            <person name="Segarra C."/>
            <person name="Singh R.S."/>
            <person name="Sirot L."/>
            <person name="Sirota M."/>
            <person name="Sisneros N.B."/>
            <person name="Smith C.D."/>
            <person name="Smith T.F."/>
            <person name="Spieth J."/>
            <person name="Stage D.E."/>
            <person name="Stark A."/>
            <person name="Stephan W."/>
            <person name="Strausberg R.L."/>
            <person name="Strempel S."/>
            <person name="Sturgill D."/>
            <person name="Sutton G."/>
            <person name="Sutton G.G."/>
            <person name="Tao W."/>
            <person name="Teichmann S."/>
            <person name="Tobari Y.N."/>
            <person name="Tomimura Y."/>
            <person name="Tsolas J.M."/>
            <person name="Valente V.L."/>
            <person name="Venter E."/>
            <person name="Venter J.C."/>
            <person name="Vicario S."/>
            <person name="Vieira F.G."/>
            <person name="Vilella A.J."/>
            <person name="Villasante A."/>
            <person name="Walenz B."/>
            <person name="Wang J."/>
            <person name="Wasserman M."/>
            <person name="Watts T."/>
            <person name="Wilson D."/>
            <person name="Wilson R.K."/>
            <person name="Wing R.A."/>
            <person name="Wolfner M.F."/>
            <person name="Wong A."/>
            <person name="Wong G.K."/>
            <person name="Wu C.I."/>
            <person name="Wu G."/>
            <person name="Yamamoto D."/>
            <person name="Yang H.P."/>
            <person name="Yang S.P."/>
            <person name="Yorke J.A."/>
            <person name="Yoshida K."/>
            <person name="Zdobnov E."/>
            <person name="Zhang P."/>
            <person name="Zhang Y."/>
            <person name="Zimin A.V."/>
            <person name="Baldwin J."/>
            <person name="Abdouelleil A."/>
            <person name="Abdulkadir J."/>
            <person name="Abebe A."/>
            <person name="Abera B."/>
            <person name="Abreu J."/>
            <person name="Acer S.C."/>
            <person name="Aftuck L."/>
            <person name="Alexander A."/>
            <person name="An P."/>
            <person name="Anderson E."/>
            <person name="Anderson S."/>
            <person name="Arachi H."/>
            <person name="Azer M."/>
            <person name="Bachantsang P."/>
            <person name="Barry A."/>
            <person name="Bayul T."/>
            <person name="Berlin A."/>
            <person name="Bessette D."/>
            <person name="Bloom T."/>
            <person name="Blye J."/>
            <person name="Boguslavskiy L."/>
            <person name="Bonnet C."/>
            <person name="Boukhgalter B."/>
            <person name="Bourzgui I."/>
            <person name="Brown A."/>
            <person name="Cahill P."/>
            <person name="Channer S."/>
            <person name="Cheshatsang Y."/>
            <person name="Chuda L."/>
            <person name="Citroen M."/>
            <person name="Collymore A."/>
            <person name="Cooke P."/>
            <person name="Costello M."/>
            <person name="D'Aco K."/>
            <person name="Daza R."/>
            <person name="De Haan G."/>
            <person name="DeGray S."/>
            <person name="DeMaso C."/>
            <person name="Dhargay N."/>
            <person name="Dooley K."/>
            <person name="Dooley E."/>
            <person name="Doricent M."/>
            <person name="Dorje P."/>
            <person name="Dorjee K."/>
            <person name="Dupes A."/>
            <person name="Elong R."/>
            <person name="Falk J."/>
            <person name="Farina A."/>
            <person name="Faro S."/>
            <person name="Ferguson D."/>
            <person name="Fisher S."/>
            <person name="Foley C.D."/>
            <person name="Franke A."/>
            <person name="Friedrich D."/>
            <person name="Gadbois L."/>
            <person name="Gearin G."/>
            <person name="Gearin C.R."/>
            <person name="Giannoukos G."/>
            <person name="Goode T."/>
            <person name="Graham J."/>
            <person name="Grandbois E."/>
            <person name="Grewal S."/>
            <person name="Gyaltsen K."/>
            <person name="Hafez N."/>
            <person name="Hagos B."/>
            <person name="Hall J."/>
            <person name="Henson C."/>
            <person name="Hollinger A."/>
            <person name="Honan T."/>
            <person name="Huard M.D."/>
            <person name="Hughes L."/>
            <person name="Hurhula B."/>
            <person name="Husby M.E."/>
            <person name="Kamat A."/>
            <person name="Kanga B."/>
            <person name="Kashin S."/>
            <person name="Khazanovich D."/>
            <person name="Kisner P."/>
            <person name="Lance K."/>
            <person name="Lara M."/>
            <person name="Lee W."/>
            <person name="Lennon N."/>
            <person name="Letendre F."/>
            <person name="LeVine R."/>
            <person name="Lipovsky A."/>
            <person name="Liu X."/>
            <person name="Liu J."/>
            <person name="Liu S."/>
            <person name="Lokyitsang T."/>
            <person name="Lokyitsang Y."/>
            <person name="Lubonja R."/>
            <person name="Lui A."/>
            <person name="MacDonald P."/>
            <person name="Magnisalis V."/>
            <person name="Maru K."/>
            <person name="Matthews C."/>
            <person name="McCusker W."/>
            <person name="McDonough S."/>
            <person name="Mehta T."/>
            <person name="Meldrim J."/>
            <person name="Meneus L."/>
            <person name="Mihai O."/>
            <person name="Mihalev A."/>
            <person name="Mihova T."/>
            <person name="Mittelman R."/>
            <person name="Mlenga V."/>
            <person name="Montmayeur A."/>
            <person name="Mulrain L."/>
            <person name="Navidi A."/>
            <person name="Naylor J."/>
            <person name="Negash T."/>
            <person name="Nguyen T."/>
            <person name="Nguyen N."/>
            <person name="Nicol R."/>
            <person name="Norbu C."/>
            <person name="Norbu N."/>
            <person name="Novod N."/>
            <person name="O'Neill B."/>
            <person name="Osman S."/>
            <person name="Markiewicz E."/>
            <person name="Oyono O.L."/>
            <person name="Patti C."/>
            <person name="Phunkhang P."/>
            <person name="Pierre F."/>
            <person name="Priest M."/>
            <person name="Raghuraman S."/>
            <person name="Rege F."/>
            <person name="Reyes R."/>
            <person name="Rise C."/>
            <person name="Rogov P."/>
            <person name="Ross K."/>
            <person name="Ryan E."/>
            <person name="Settipalli S."/>
            <person name="Shea T."/>
            <person name="Sherpa N."/>
            <person name="Shi L."/>
            <person name="Shih D."/>
            <person name="Sparrow T."/>
            <person name="Spaulding J."/>
            <person name="Stalker J."/>
            <person name="Stange-Thomann N."/>
            <person name="Stavropoulos S."/>
            <person name="Stone C."/>
            <person name="Strader C."/>
            <person name="Tesfaye S."/>
            <person name="Thomson T."/>
            <person name="Thoulutsang Y."/>
            <person name="Thoulutsang D."/>
            <person name="Topham K."/>
            <person name="Topping I."/>
            <person name="Tsamla T."/>
            <person name="Vassiliev H."/>
            <person name="Vo A."/>
            <person name="Wangchuk T."/>
            <person name="Wangdi T."/>
            <person name="Weiand M."/>
            <person name="Wilkinson J."/>
            <person name="Wilson A."/>
            <person name="Yadav S."/>
            <person name="Young G."/>
            <person name="Yu Q."/>
            <person name="Zembek L."/>
            <person name="Zhong D."/>
            <person name="Zimmer A."/>
            <person name="Zwirko Z."/>
            <person name="Jaffe D.B."/>
            <person name="Alvarez P."/>
            <person name="Brockman W."/>
            <person name="Butler J."/>
            <person name="Chin C."/>
            <person name="Gnerre S."/>
            <person name="Grabherr M."/>
            <person name="Kleber M."/>
            <person name="Mauceli E."/>
            <person name="MacCallum I."/>
        </authorList>
    </citation>
    <scope>NUCLEOTIDE SEQUENCE [LARGE SCALE GENOMIC DNA]</scope>
    <source>
        <strain evidence="7">Tucson 14024-0371.13</strain>
    </source>
</reference>
<feature type="transmembrane region" description="Helical" evidence="5">
    <location>
        <begin position="119"/>
        <end position="138"/>
    </location>
</feature>
<proteinExistence type="predicted"/>
<accession>B3M592</accession>
<sequence length="508" mass="55759">MPDTDRPSPGDGFHTIPIQINNNEYIPDRQRELILQNTRGGCCNRDVRNQPQANAVGAAALIFVSGGLHIAWSIGFDSLFAELEVTNHVRICWFTAAIIGALLGGFFSRKFPYKILMEFCSLLTVISGLVMSCTKLNLNALLTARYLNGFANGLALAPTLAMAGELTVFYKRGTTTSAAEQWPTTIGMFVQIVFSVSWDQESDFTEEQFQGVLTVILGVIAFLFAFKTSIESPVDLLEAGQEQAAIDALSRLQRPQTVTAETYDQVSDHRSYLSHNSSLGWTHAFPALLRLTLLRFLYGVSSSTMVAFTVYYTSMRVYGGSSGPFVLFGLFRLIGSFSCAFALDTLGRKIPLLLGLVIAGGLSFGIASRFAGTGVLPYGNMRMALWLLLIFQLFAGIAFAPLSSYLSEAFPRKIKRQCIAISYVVEMLAQLLICQVDLGSEVSGGNPIALFFFSSGSFLLCGFLTSVWFMPETKDTTLLQAQIKFQKFVIPQPESRPLNSAQTTPRYS</sequence>
<dbReference type="EMBL" id="CH902618">
    <property type="protein sequence ID" value="EDV40597.1"/>
    <property type="molecule type" value="Genomic_DNA"/>
</dbReference>
<comment type="subcellular location">
    <subcellularLocation>
        <location evidence="1">Membrane</location>
    </subcellularLocation>
</comment>
<keyword evidence="7" id="KW-1185">Reference proteome</keyword>
<feature type="transmembrane region" description="Helical" evidence="5">
    <location>
        <begin position="182"/>
        <end position="198"/>
    </location>
</feature>
<evidence type="ECO:0000256" key="4">
    <source>
        <dbReference type="ARBA" id="ARBA00023136"/>
    </source>
</evidence>
<feature type="transmembrane region" description="Helical" evidence="5">
    <location>
        <begin position="325"/>
        <end position="343"/>
    </location>
</feature>
<gene>
    <name evidence="6" type="primary">Dana\GF23846</name>
    <name evidence="6" type="synonym">dana_GLEANR_8615</name>
    <name evidence="6" type="ORF">GF23846</name>
</gene>
<dbReference type="SUPFAM" id="SSF103473">
    <property type="entry name" value="MFS general substrate transporter"/>
    <property type="match status" value="1"/>
</dbReference>
<dbReference type="KEGG" id="dan:6506483"/>
<dbReference type="PANTHER" id="PTHR23529">
    <property type="entry name" value="GH19118P-RELATED"/>
    <property type="match status" value="1"/>
</dbReference>
<feature type="transmembrane region" description="Helical" evidence="5">
    <location>
        <begin position="150"/>
        <end position="170"/>
    </location>
</feature>
<dbReference type="Gene3D" id="1.20.1250.20">
    <property type="entry name" value="MFS general substrate transporter like domains"/>
    <property type="match status" value="1"/>
</dbReference>
<feature type="transmembrane region" description="Helical" evidence="5">
    <location>
        <begin position="55"/>
        <end position="76"/>
    </location>
</feature>